<evidence type="ECO:0000256" key="3">
    <source>
        <dbReference type="SAM" id="SignalP"/>
    </source>
</evidence>
<keyword evidence="1 3" id="KW-0732">Signal</keyword>
<organism evidence="5 6">
    <name type="scientific">Fragariocoptes setiger</name>
    <dbReference type="NCBI Taxonomy" id="1670756"/>
    <lineage>
        <taxon>Eukaryota</taxon>
        <taxon>Metazoa</taxon>
        <taxon>Ecdysozoa</taxon>
        <taxon>Arthropoda</taxon>
        <taxon>Chelicerata</taxon>
        <taxon>Arachnida</taxon>
        <taxon>Acari</taxon>
        <taxon>Acariformes</taxon>
        <taxon>Trombidiformes</taxon>
        <taxon>Prostigmata</taxon>
        <taxon>Eupodina</taxon>
        <taxon>Eriophyoidea</taxon>
        <taxon>Phytoptidae</taxon>
        <taxon>Fragariocoptes</taxon>
    </lineage>
</organism>
<dbReference type="PANTHER" id="PTHR22702">
    <property type="entry name" value="PROTEASE-ASSOCIATED DOMAIN-CONTAINING PROTEIN"/>
    <property type="match status" value="1"/>
</dbReference>
<keyword evidence="5" id="KW-0645">Protease</keyword>
<reference evidence="5 6" key="1">
    <citation type="submission" date="2020-10" db="EMBL/GenBank/DDBJ databases">
        <authorList>
            <person name="Klimov P.B."/>
            <person name="Dyachkov S.M."/>
            <person name="Chetverikov P.E."/>
        </authorList>
    </citation>
    <scope>NUCLEOTIDE SEQUENCE [LARGE SCALE GENOMIC DNA]</scope>
    <source>
        <strain evidence="5">BMOC 18-1129-001#AD2665</strain>
        <tissue evidence="5">Entire mites</tissue>
    </source>
</reference>
<dbReference type="GO" id="GO:0008233">
    <property type="term" value="F:peptidase activity"/>
    <property type="evidence" value="ECO:0007669"/>
    <property type="project" value="UniProtKB-KW"/>
</dbReference>
<dbReference type="SUPFAM" id="SSF52025">
    <property type="entry name" value="PA domain"/>
    <property type="match status" value="1"/>
</dbReference>
<dbReference type="InterPro" id="IPR046450">
    <property type="entry name" value="PA_dom_sf"/>
</dbReference>
<dbReference type="GO" id="GO:0006508">
    <property type="term" value="P:proteolysis"/>
    <property type="evidence" value="ECO:0007669"/>
    <property type="project" value="UniProtKB-KW"/>
</dbReference>
<protein>
    <submittedName>
        <fullName evidence="5">Protease-associated domain-containing protein 1</fullName>
    </submittedName>
</protein>
<feature type="domain" description="PA" evidence="4">
    <location>
        <begin position="87"/>
        <end position="173"/>
    </location>
</feature>
<gene>
    <name evidence="5" type="primary">Pradc1</name>
    <name evidence="5" type="ORF">GZH46_00510</name>
</gene>
<evidence type="ECO:0000256" key="1">
    <source>
        <dbReference type="ARBA" id="ARBA00022729"/>
    </source>
</evidence>
<evidence type="ECO:0000313" key="6">
    <source>
        <dbReference type="Proteomes" id="UP000825002"/>
    </source>
</evidence>
<feature type="chain" id="PRO_5045160122" evidence="3">
    <location>
        <begin position="29"/>
        <end position="207"/>
    </location>
</feature>
<evidence type="ECO:0000313" key="5">
    <source>
        <dbReference type="EMBL" id="KAG9510930.1"/>
    </source>
</evidence>
<keyword evidence="2" id="KW-0325">Glycoprotein</keyword>
<accession>A0ABQ7SCG3</accession>
<comment type="caution">
    <text evidence="5">The sequence shown here is derived from an EMBL/GenBank/DDBJ whole genome shotgun (WGS) entry which is preliminary data.</text>
</comment>
<feature type="non-terminal residue" evidence="5">
    <location>
        <position position="1"/>
    </location>
</feature>
<keyword evidence="5" id="KW-0378">Hydrolase</keyword>
<dbReference type="PANTHER" id="PTHR22702:SF1">
    <property type="entry name" value="PROTEASE-ASSOCIATED DOMAIN-CONTAINING PROTEIN 1"/>
    <property type="match status" value="1"/>
</dbReference>
<evidence type="ECO:0000259" key="4">
    <source>
        <dbReference type="Pfam" id="PF02225"/>
    </source>
</evidence>
<evidence type="ECO:0000256" key="2">
    <source>
        <dbReference type="ARBA" id="ARBA00023180"/>
    </source>
</evidence>
<feature type="signal peptide" evidence="3">
    <location>
        <begin position="1"/>
        <end position="28"/>
    </location>
</feature>
<keyword evidence="6" id="KW-1185">Reference proteome</keyword>
<dbReference type="Pfam" id="PF02225">
    <property type="entry name" value="PA"/>
    <property type="match status" value="1"/>
</dbReference>
<proteinExistence type="predicted"/>
<dbReference type="Proteomes" id="UP000825002">
    <property type="component" value="Unassembled WGS sequence"/>
</dbReference>
<sequence>MAKLHSEPLAWPLLILLAILQTIRVSHCSQQQTLASEAHEDQQAKTNIRGDIYFQISEPENLRYTFKARSARAFGVPFKEKMTNIALVLAEPGDACTSIINKLELRDNVAMVERGGCSFLQKCIEIERSGGVGIIVYDYDKHNDEVYIEMIDDNTSRNCSIPAVSLLGKDGHMIVQSLMALRLNRAVITIPINTSTSKVTNPPWLSW</sequence>
<name>A0ABQ7SCG3_9ACAR</name>
<dbReference type="InterPro" id="IPR003137">
    <property type="entry name" value="PA_domain"/>
</dbReference>
<dbReference type="Gene3D" id="3.50.30.30">
    <property type="match status" value="1"/>
</dbReference>
<dbReference type="EMBL" id="JAIFTH010000052">
    <property type="protein sequence ID" value="KAG9510930.1"/>
    <property type="molecule type" value="Genomic_DNA"/>
</dbReference>